<proteinExistence type="predicted"/>
<evidence type="ECO:0000313" key="2">
    <source>
        <dbReference type="Proteomes" id="UP001140087"/>
    </source>
</evidence>
<dbReference type="EMBL" id="JANBUN010000023">
    <property type="protein sequence ID" value="KAJ2807951.1"/>
    <property type="molecule type" value="Genomic_DNA"/>
</dbReference>
<accession>A0ACC1LGT7</accession>
<keyword evidence="2" id="KW-1185">Reference proteome</keyword>
<protein>
    <submittedName>
        <fullName evidence="1">Uncharacterized protein</fullName>
    </submittedName>
</protein>
<dbReference type="Proteomes" id="UP001140087">
    <property type="component" value="Unassembled WGS sequence"/>
</dbReference>
<gene>
    <name evidence="1" type="ORF">H4R21_000272</name>
</gene>
<reference evidence="1" key="1">
    <citation type="submission" date="2022-07" db="EMBL/GenBank/DDBJ databases">
        <title>Phylogenomic reconstructions and comparative analyses of Kickxellomycotina fungi.</title>
        <authorList>
            <person name="Reynolds N.K."/>
            <person name="Stajich J.E."/>
            <person name="Barry K."/>
            <person name="Grigoriev I.V."/>
            <person name="Crous P."/>
            <person name="Smith M.E."/>
        </authorList>
    </citation>
    <scope>NUCLEOTIDE SEQUENCE</scope>
    <source>
        <strain evidence="1">BCRC 34780</strain>
    </source>
</reference>
<sequence length="155" mass="16384">MAAYSECDVALMRAAIECAKKCASVDSAYNVGAVIADAEGEVLSTGYSRQLPGNTHAEQCALEALGALEERGMLASAGAALYTTMEPCSKRLSGNAPCVQRILAAGIQRVFVGTREPPNFVQCTGVAELEANGVRVVHIDAVEDECRQLNRHLAK</sequence>
<organism evidence="1 2">
    <name type="scientific">Coemansia helicoidea</name>
    <dbReference type="NCBI Taxonomy" id="1286919"/>
    <lineage>
        <taxon>Eukaryota</taxon>
        <taxon>Fungi</taxon>
        <taxon>Fungi incertae sedis</taxon>
        <taxon>Zoopagomycota</taxon>
        <taxon>Kickxellomycotina</taxon>
        <taxon>Kickxellomycetes</taxon>
        <taxon>Kickxellales</taxon>
        <taxon>Kickxellaceae</taxon>
        <taxon>Coemansia</taxon>
    </lineage>
</organism>
<name>A0ACC1LGT7_9FUNG</name>
<comment type="caution">
    <text evidence="1">The sequence shown here is derived from an EMBL/GenBank/DDBJ whole genome shotgun (WGS) entry which is preliminary data.</text>
</comment>
<evidence type="ECO:0000313" key="1">
    <source>
        <dbReference type="EMBL" id="KAJ2807951.1"/>
    </source>
</evidence>